<accession>A0A967EWZ1</accession>
<dbReference type="PANTHER" id="PTHR23044">
    <property type="entry name" value="3'-5' EXONUCLEASE ERI1-RELATED"/>
    <property type="match status" value="1"/>
</dbReference>
<keyword evidence="3 5" id="KW-0269">Exonuclease</keyword>
<keyword evidence="6" id="KW-1185">Reference proteome</keyword>
<name>A0A967EWZ1_9PROT</name>
<dbReference type="InterPro" id="IPR047201">
    <property type="entry name" value="ERI-1_3'hExo-like"/>
</dbReference>
<evidence type="ECO:0000259" key="4">
    <source>
        <dbReference type="SMART" id="SM00479"/>
    </source>
</evidence>
<proteinExistence type="predicted"/>
<dbReference type="CDD" id="cd06133">
    <property type="entry name" value="ERI-1_3'hExo_like"/>
    <property type="match status" value="1"/>
</dbReference>
<comment type="caution">
    <text evidence="5">The sequence shown here is derived from an EMBL/GenBank/DDBJ whole genome shotgun (WGS) entry which is preliminary data.</text>
</comment>
<evidence type="ECO:0000256" key="1">
    <source>
        <dbReference type="ARBA" id="ARBA00022722"/>
    </source>
</evidence>
<dbReference type="GO" id="GO:0000175">
    <property type="term" value="F:3'-5'-RNA exonuclease activity"/>
    <property type="evidence" value="ECO:0007669"/>
    <property type="project" value="InterPro"/>
</dbReference>
<dbReference type="PANTHER" id="PTHR23044:SF61">
    <property type="entry name" value="3'-5' EXORIBONUCLEASE 1-RELATED"/>
    <property type="match status" value="1"/>
</dbReference>
<evidence type="ECO:0000256" key="3">
    <source>
        <dbReference type="ARBA" id="ARBA00022839"/>
    </source>
</evidence>
<dbReference type="GO" id="GO:0003676">
    <property type="term" value="F:nucleic acid binding"/>
    <property type="evidence" value="ECO:0007669"/>
    <property type="project" value="InterPro"/>
</dbReference>
<keyword evidence="1" id="KW-0540">Nuclease</keyword>
<dbReference type="EMBL" id="JAAQPH010000007">
    <property type="protein sequence ID" value="NIA69033.1"/>
    <property type="molecule type" value="Genomic_DNA"/>
</dbReference>
<organism evidence="5 6">
    <name type="scientific">Pelagibius litoralis</name>
    <dbReference type="NCBI Taxonomy" id="374515"/>
    <lineage>
        <taxon>Bacteria</taxon>
        <taxon>Pseudomonadati</taxon>
        <taxon>Pseudomonadota</taxon>
        <taxon>Alphaproteobacteria</taxon>
        <taxon>Rhodospirillales</taxon>
        <taxon>Rhodovibrionaceae</taxon>
        <taxon>Pelagibius</taxon>
    </lineage>
</organism>
<dbReference type="InterPro" id="IPR013520">
    <property type="entry name" value="Ribonucl_H"/>
</dbReference>
<dbReference type="InterPro" id="IPR036397">
    <property type="entry name" value="RNaseH_sf"/>
</dbReference>
<dbReference type="SMART" id="SM00479">
    <property type="entry name" value="EXOIII"/>
    <property type="match status" value="1"/>
</dbReference>
<dbReference type="GO" id="GO:0006259">
    <property type="term" value="P:DNA metabolic process"/>
    <property type="evidence" value="ECO:0007669"/>
    <property type="project" value="UniProtKB-ARBA"/>
</dbReference>
<evidence type="ECO:0000313" key="5">
    <source>
        <dbReference type="EMBL" id="NIA69033.1"/>
    </source>
</evidence>
<protein>
    <submittedName>
        <fullName evidence="5">Exonuclease domain-containing protein</fullName>
    </submittedName>
</protein>
<dbReference type="Proteomes" id="UP000761264">
    <property type="component" value="Unassembled WGS sequence"/>
</dbReference>
<gene>
    <name evidence="5" type="ORF">HBA54_10565</name>
</gene>
<sequence length="195" mass="21186">MGNTRIAGKAPEAKRYVVFDLEATCWPRGREEAPSEIIEIGAVCFGMPGSQPVGGDEFQTFVRPFMAPRLSEFCTELTTIRQADVDGAPAFPKAIADFHRWAAGGGGYILAAWGNYDGAQIARDCGKHGIDNPFELVPYVNVKVAFAKHLKLRRSMGLDNALKKVGLRQEGTAHRAIDDARSVVRILQTGVAQAL</sequence>
<feature type="domain" description="Exonuclease" evidence="4">
    <location>
        <begin position="15"/>
        <end position="195"/>
    </location>
</feature>
<dbReference type="AlphaFoldDB" id="A0A967EWZ1"/>
<dbReference type="InterPro" id="IPR051274">
    <property type="entry name" value="3-5_Exoribonuclease"/>
</dbReference>
<evidence type="ECO:0000313" key="6">
    <source>
        <dbReference type="Proteomes" id="UP000761264"/>
    </source>
</evidence>
<dbReference type="Pfam" id="PF00929">
    <property type="entry name" value="RNase_T"/>
    <property type="match status" value="1"/>
</dbReference>
<dbReference type="SUPFAM" id="SSF53098">
    <property type="entry name" value="Ribonuclease H-like"/>
    <property type="match status" value="1"/>
</dbReference>
<evidence type="ECO:0000256" key="2">
    <source>
        <dbReference type="ARBA" id="ARBA00022801"/>
    </source>
</evidence>
<dbReference type="Gene3D" id="3.30.420.10">
    <property type="entry name" value="Ribonuclease H-like superfamily/Ribonuclease H"/>
    <property type="match status" value="1"/>
</dbReference>
<keyword evidence="2" id="KW-0378">Hydrolase</keyword>
<dbReference type="InterPro" id="IPR012337">
    <property type="entry name" value="RNaseH-like_sf"/>
</dbReference>
<dbReference type="RefSeq" id="WP_167224240.1">
    <property type="nucleotide sequence ID" value="NZ_JAAQPH010000007.1"/>
</dbReference>
<reference evidence="5" key="1">
    <citation type="submission" date="2020-03" db="EMBL/GenBank/DDBJ databases">
        <title>Genome of Pelagibius litoralis DSM 21314T.</title>
        <authorList>
            <person name="Wang G."/>
        </authorList>
    </citation>
    <scope>NUCLEOTIDE SEQUENCE</scope>
    <source>
        <strain evidence="5">DSM 21314</strain>
    </source>
</reference>